<keyword evidence="2" id="KW-1133">Transmembrane helix</keyword>
<dbReference type="InterPro" id="IPR021765">
    <property type="entry name" value="UstYa-like"/>
</dbReference>
<evidence type="ECO:0000313" key="4">
    <source>
        <dbReference type="Proteomes" id="UP000235786"/>
    </source>
</evidence>
<name>A0A2J6RE74_HYAVF</name>
<dbReference type="Pfam" id="PF11807">
    <property type="entry name" value="UstYa"/>
    <property type="match status" value="1"/>
</dbReference>
<evidence type="ECO:0000256" key="1">
    <source>
        <dbReference type="ARBA" id="ARBA00035112"/>
    </source>
</evidence>
<evidence type="ECO:0000313" key="3">
    <source>
        <dbReference type="EMBL" id="PMD36822.1"/>
    </source>
</evidence>
<dbReference type="STRING" id="1149755.A0A2J6RE74"/>
<dbReference type="EMBL" id="KZ613950">
    <property type="protein sequence ID" value="PMD36822.1"/>
    <property type="molecule type" value="Genomic_DNA"/>
</dbReference>
<evidence type="ECO:0000256" key="2">
    <source>
        <dbReference type="SAM" id="Phobius"/>
    </source>
</evidence>
<organism evidence="3 4">
    <name type="scientific">Hyaloscypha variabilis (strain UAMH 11265 / GT02V1 / F)</name>
    <name type="common">Meliniomyces variabilis</name>
    <dbReference type="NCBI Taxonomy" id="1149755"/>
    <lineage>
        <taxon>Eukaryota</taxon>
        <taxon>Fungi</taxon>
        <taxon>Dikarya</taxon>
        <taxon>Ascomycota</taxon>
        <taxon>Pezizomycotina</taxon>
        <taxon>Leotiomycetes</taxon>
        <taxon>Helotiales</taxon>
        <taxon>Hyaloscyphaceae</taxon>
        <taxon>Hyaloscypha</taxon>
        <taxon>Hyaloscypha variabilis</taxon>
    </lineage>
</organism>
<proteinExistence type="inferred from homology"/>
<dbReference type="Proteomes" id="UP000235786">
    <property type="component" value="Unassembled WGS sequence"/>
</dbReference>
<keyword evidence="2" id="KW-0812">Transmembrane</keyword>
<dbReference type="OrthoDB" id="3687641at2759"/>
<accession>A0A2J6RE74</accession>
<dbReference type="AlphaFoldDB" id="A0A2J6RE74"/>
<dbReference type="GO" id="GO:0043386">
    <property type="term" value="P:mycotoxin biosynthetic process"/>
    <property type="evidence" value="ECO:0007669"/>
    <property type="project" value="InterPro"/>
</dbReference>
<keyword evidence="2" id="KW-0472">Membrane</keyword>
<feature type="transmembrane region" description="Helical" evidence="2">
    <location>
        <begin position="123"/>
        <end position="145"/>
    </location>
</feature>
<dbReference type="PANTHER" id="PTHR33365:SF7">
    <property type="entry name" value="TAT PATHWAY SIGNAL SEQUENCE"/>
    <property type="match status" value="1"/>
</dbReference>
<sequence length="365" mass="41841">MACRTSFTNRKVGYPDADYKCPIGYSDVKVENSPPKLPGRGSKSWIYHLTRLFDLCYLLLKSIFLDLRLKRDCDMLSEKEEQETPFLDDSRSGSSFEEEADIVRQERVSRANHNAKRSRCSNIGISFLLHGFLILGYTLVAWAVIVKTKAKTFAGPELVYSPARESVKYEAQHFPLLKGFTNFTGPYSGVPTPEIDGRWEALMKNLVFRITEDEMKQLEGLRDPVKLPDGGYLATLNVHHELHCLMRLRWNLYPEFYFPDATPDMLVRNREHSEHCIDTLRLSTMCRSDITILPSQWIRETREPALNFASAHECVNYDLVDQWAGDRRVDISEPGYLQHPNLGVAYPHGPLKHTYRYPNTGGSSS</sequence>
<gene>
    <name evidence="3" type="ORF">L207DRAFT_568995</name>
</gene>
<reference evidence="3 4" key="1">
    <citation type="submission" date="2016-04" db="EMBL/GenBank/DDBJ databases">
        <title>A degradative enzymes factory behind the ericoid mycorrhizal symbiosis.</title>
        <authorList>
            <consortium name="DOE Joint Genome Institute"/>
            <person name="Martino E."/>
            <person name="Morin E."/>
            <person name="Grelet G."/>
            <person name="Kuo A."/>
            <person name="Kohler A."/>
            <person name="Daghino S."/>
            <person name="Barry K."/>
            <person name="Choi C."/>
            <person name="Cichocki N."/>
            <person name="Clum A."/>
            <person name="Copeland A."/>
            <person name="Hainaut M."/>
            <person name="Haridas S."/>
            <person name="Labutti K."/>
            <person name="Lindquist E."/>
            <person name="Lipzen A."/>
            <person name="Khouja H.-R."/>
            <person name="Murat C."/>
            <person name="Ohm R."/>
            <person name="Olson A."/>
            <person name="Spatafora J."/>
            <person name="Veneault-Fourrey C."/>
            <person name="Henrissat B."/>
            <person name="Grigoriev I."/>
            <person name="Martin F."/>
            <person name="Perotto S."/>
        </authorList>
    </citation>
    <scope>NUCLEOTIDE SEQUENCE [LARGE SCALE GENOMIC DNA]</scope>
    <source>
        <strain evidence="3 4">F</strain>
    </source>
</reference>
<protein>
    <submittedName>
        <fullName evidence="3">Uncharacterized protein</fullName>
    </submittedName>
</protein>
<dbReference type="PANTHER" id="PTHR33365">
    <property type="entry name" value="YALI0B05434P"/>
    <property type="match status" value="1"/>
</dbReference>
<keyword evidence="4" id="KW-1185">Reference proteome</keyword>
<comment type="similarity">
    <text evidence="1">Belongs to the ustYa family.</text>
</comment>